<comment type="catalytic activity">
    <reaction evidence="5">
        <text>a quinone + NADH + 5 H(+)(in) = a quinol + NAD(+) + 4 H(+)(out)</text>
        <dbReference type="Rhea" id="RHEA:57888"/>
        <dbReference type="ChEBI" id="CHEBI:15378"/>
        <dbReference type="ChEBI" id="CHEBI:24646"/>
        <dbReference type="ChEBI" id="CHEBI:57540"/>
        <dbReference type="ChEBI" id="CHEBI:57945"/>
        <dbReference type="ChEBI" id="CHEBI:132124"/>
    </reaction>
</comment>
<dbReference type="InterPro" id="IPR018086">
    <property type="entry name" value="NADH_UbQ_OxRdtase_su1_CS"/>
</dbReference>
<dbReference type="RefSeq" id="WP_234864807.1">
    <property type="nucleotide sequence ID" value="NZ_JAKEVY010000002.1"/>
</dbReference>
<feature type="transmembrane region" description="Helical" evidence="5">
    <location>
        <begin position="197"/>
        <end position="217"/>
    </location>
</feature>
<sequence length="357" mass="39858">MIQLAIDLAFVLEKAILIGGIISVSLLVAMYSTWAERKVAGFMQDRLGPNRAGPFGLFQPLADGLKLFMKEEIIPNASNKFLFILGPGLAMMTAMMTSAVIPWGKQIEIFGRTVDLQIADINIGILYIFAVLSMGVYGIMIGGWASNNKFSLLAALRGASQMISYELAMGLSIIALLMLTGSLSLKTIVELQSASGGWWNIAYQPLGFLIFIVCAFAECNRTPFDLPEAENELNFGYHQEYSSMKLGFYLFAEYINMFMSSVLMATLYFGGYDIPFVNDASLIESMGMNLVAVLQGLSLFLKAAFFIFVFMWVRWTIPRFRYDQLMHLGWKVMIPLALFNMLITAIVVLIRENGWPF</sequence>
<keyword evidence="5" id="KW-1003">Cell membrane</keyword>
<keyword evidence="5 6" id="KW-0520">NAD</keyword>
<accession>A0ABS9BGL3</accession>
<gene>
    <name evidence="5 7" type="primary">nuoH</name>
    <name evidence="7" type="ORF">L0U88_06500</name>
</gene>
<feature type="transmembrane region" description="Helical" evidence="5">
    <location>
        <begin position="332"/>
        <end position="350"/>
    </location>
</feature>
<keyword evidence="5" id="KW-1278">Translocase</keyword>
<dbReference type="Proteomes" id="UP001200145">
    <property type="component" value="Unassembled WGS sequence"/>
</dbReference>
<evidence type="ECO:0000256" key="2">
    <source>
        <dbReference type="ARBA" id="ARBA00022692"/>
    </source>
</evidence>
<keyword evidence="2 5" id="KW-0812">Transmembrane</keyword>
<feature type="transmembrane region" description="Helical" evidence="5">
    <location>
        <begin position="248"/>
        <end position="270"/>
    </location>
</feature>
<feature type="transmembrane region" description="Helical" evidence="5">
    <location>
        <begin position="167"/>
        <end position="185"/>
    </location>
</feature>
<comment type="similarity">
    <text evidence="5 6">Belongs to the complex I subunit 1 family.</text>
</comment>
<feature type="transmembrane region" description="Helical" evidence="5">
    <location>
        <begin position="290"/>
        <end position="312"/>
    </location>
</feature>
<comment type="subcellular location">
    <subcellularLocation>
        <location evidence="5 6">Cell membrane</location>
        <topology evidence="5 6">Multi-pass membrane protein</topology>
    </subcellularLocation>
    <subcellularLocation>
        <location evidence="1">Membrane</location>
        <topology evidence="1">Multi-pass membrane protein</topology>
    </subcellularLocation>
</comment>
<dbReference type="EMBL" id="JAKEVY010000002">
    <property type="protein sequence ID" value="MCF1714273.1"/>
    <property type="molecule type" value="Genomic_DNA"/>
</dbReference>
<dbReference type="InterPro" id="IPR001694">
    <property type="entry name" value="NADH_UbQ_OxRdtase_su1/FPO"/>
</dbReference>
<dbReference type="HAMAP" id="MF_01350">
    <property type="entry name" value="NDH1_NuoH"/>
    <property type="match status" value="1"/>
</dbReference>
<dbReference type="PROSITE" id="PS00668">
    <property type="entry name" value="COMPLEX1_ND1_2"/>
    <property type="match status" value="1"/>
</dbReference>
<dbReference type="GO" id="GO:0016491">
    <property type="term" value="F:oxidoreductase activity"/>
    <property type="evidence" value="ECO:0007669"/>
    <property type="project" value="UniProtKB-KW"/>
</dbReference>
<dbReference type="NCBIfam" id="NF004741">
    <property type="entry name" value="PRK06076.1-2"/>
    <property type="match status" value="1"/>
</dbReference>
<dbReference type="PANTHER" id="PTHR11432:SF3">
    <property type="entry name" value="NADH-UBIQUINONE OXIDOREDUCTASE CHAIN 1"/>
    <property type="match status" value="1"/>
</dbReference>
<comment type="subunit">
    <text evidence="5">NDH-1 is composed of 14 different subunits. Subunits NuoA, H, J, K, L, M, N constitute the membrane sector of the complex.</text>
</comment>
<name>A0ABS9BGL3_9BACT</name>
<keyword evidence="4 5" id="KW-0472">Membrane</keyword>
<proteinExistence type="inferred from homology"/>
<keyword evidence="7" id="KW-0560">Oxidoreductase</keyword>
<keyword evidence="3 5" id="KW-1133">Transmembrane helix</keyword>
<keyword evidence="5" id="KW-0874">Quinone</keyword>
<evidence type="ECO:0000256" key="5">
    <source>
        <dbReference type="HAMAP-Rule" id="MF_01350"/>
    </source>
</evidence>
<comment type="function">
    <text evidence="5">NDH-1 shuttles electrons from NADH, via FMN and iron-sulfur (Fe-S) centers, to quinones in the respiratory chain. The immediate electron acceptor for the enzyme in this species is believed to be ubiquinone. Couples the redox reaction to proton translocation (for every two electrons transferred, four hydrogen ions are translocated across the cytoplasmic membrane), and thus conserves the redox energy in a proton gradient. This subunit may bind ubiquinone.</text>
</comment>
<evidence type="ECO:0000256" key="4">
    <source>
        <dbReference type="ARBA" id="ARBA00023136"/>
    </source>
</evidence>
<dbReference type="PROSITE" id="PS00667">
    <property type="entry name" value="COMPLEX1_ND1_1"/>
    <property type="match status" value="1"/>
</dbReference>
<evidence type="ECO:0000313" key="8">
    <source>
        <dbReference type="Proteomes" id="UP001200145"/>
    </source>
</evidence>
<keyword evidence="5" id="KW-0830">Ubiquinone</keyword>
<dbReference type="Pfam" id="PF00146">
    <property type="entry name" value="NADHdh"/>
    <property type="match status" value="1"/>
</dbReference>
<feature type="transmembrane region" description="Helical" evidence="5">
    <location>
        <begin position="124"/>
        <end position="146"/>
    </location>
</feature>
<evidence type="ECO:0000256" key="3">
    <source>
        <dbReference type="ARBA" id="ARBA00022989"/>
    </source>
</evidence>
<dbReference type="PANTHER" id="PTHR11432">
    <property type="entry name" value="NADH DEHYDROGENASE SUBUNIT 1"/>
    <property type="match status" value="1"/>
</dbReference>
<evidence type="ECO:0000256" key="6">
    <source>
        <dbReference type="RuleBase" id="RU000471"/>
    </source>
</evidence>
<feature type="transmembrane region" description="Helical" evidence="5">
    <location>
        <begin position="81"/>
        <end position="104"/>
    </location>
</feature>
<comment type="caution">
    <text evidence="7">The sequence shown here is derived from an EMBL/GenBank/DDBJ whole genome shotgun (WGS) entry which is preliminary data.</text>
</comment>
<keyword evidence="8" id="KW-1185">Reference proteome</keyword>
<feature type="transmembrane region" description="Helical" evidence="5">
    <location>
        <begin position="15"/>
        <end position="34"/>
    </location>
</feature>
<protein>
    <recommendedName>
        <fullName evidence="5">NADH-quinone oxidoreductase subunit H</fullName>
        <ecNumber evidence="5">7.1.1.-</ecNumber>
    </recommendedName>
    <alternativeName>
        <fullName evidence="5">NADH dehydrogenase I subunit H</fullName>
    </alternativeName>
    <alternativeName>
        <fullName evidence="5">NDH-1 subunit H</fullName>
    </alternativeName>
</protein>
<reference evidence="7 8" key="1">
    <citation type="submission" date="2022-01" db="EMBL/GenBank/DDBJ databases">
        <title>Flavihumibacter sp. nov., isolated from sediment of a river.</title>
        <authorList>
            <person name="Liu H."/>
        </authorList>
    </citation>
    <scope>NUCLEOTIDE SEQUENCE [LARGE SCALE GENOMIC DNA]</scope>
    <source>
        <strain evidence="7 8">RY-1</strain>
    </source>
</reference>
<evidence type="ECO:0000313" key="7">
    <source>
        <dbReference type="EMBL" id="MCF1714273.1"/>
    </source>
</evidence>
<dbReference type="EC" id="7.1.1.-" evidence="5"/>
<evidence type="ECO:0000256" key="1">
    <source>
        <dbReference type="ARBA" id="ARBA00004141"/>
    </source>
</evidence>
<organism evidence="7 8">
    <name type="scientific">Flavihumibacter fluminis</name>
    <dbReference type="NCBI Taxonomy" id="2909236"/>
    <lineage>
        <taxon>Bacteria</taxon>
        <taxon>Pseudomonadati</taxon>
        <taxon>Bacteroidota</taxon>
        <taxon>Chitinophagia</taxon>
        <taxon>Chitinophagales</taxon>
        <taxon>Chitinophagaceae</taxon>
        <taxon>Flavihumibacter</taxon>
    </lineage>
</organism>